<dbReference type="CDD" id="cd09909">
    <property type="entry name" value="HIV-1-like_HR1-HR2"/>
    <property type="match status" value="1"/>
</dbReference>
<evidence type="ECO:0000256" key="3">
    <source>
        <dbReference type="ARBA" id="ARBA00004505"/>
    </source>
</evidence>
<dbReference type="SUPFAM" id="SSF58069">
    <property type="entry name" value="Virus ectodomain"/>
    <property type="match status" value="1"/>
</dbReference>
<organism evidence="37">
    <name type="scientific">Human immunodeficiency virus type 1</name>
    <name type="common">HIV-1</name>
    <dbReference type="NCBI Taxonomy" id="11676"/>
    <lineage>
        <taxon>Viruses</taxon>
        <taxon>Riboviria</taxon>
        <taxon>Pararnavirae</taxon>
        <taxon>Artverviricota</taxon>
        <taxon>Revtraviricetes</taxon>
        <taxon>Ortervirales</taxon>
        <taxon>Retroviridae</taxon>
        <taxon>Orthoretrovirinae</taxon>
        <taxon>Lentivirus</taxon>
        <taxon>Lentivirus humimdef1</taxon>
    </lineage>
</organism>
<comment type="subcellular location">
    <subcellularLocation>
        <location evidence="3">Host cell membrane</location>
        <topology evidence="3">Peripheral membrane protein</topology>
    </subcellularLocation>
    <subcellularLocation>
        <location evidence="1">Host cell membrane</location>
        <topology evidence="1">Single-pass type I membrane protein</topology>
    </subcellularLocation>
    <subcellularLocation>
        <location evidence="2">Host endosome membrane</location>
        <topology evidence="2">Peripheral membrane protein</topology>
    </subcellularLocation>
    <subcellularLocation>
        <location evidence="5">Host endosome membrane</location>
        <topology evidence="5">Single-pass type I membrane protein</topology>
    </subcellularLocation>
    <subcellularLocation>
        <location evidence="6">Virion membrane</location>
        <topology evidence="6">Peripheral membrane protein</topology>
    </subcellularLocation>
    <subcellularLocation>
        <location evidence="4">Virion membrane</location>
        <topology evidence="4">Single-pass type I membrane protein</topology>
    </subcellularLocation>
</comment>
<evidence type="ECO:0000256" key="31">
    <source>
        <dbReference type="ARBA" id="ARBA00023296"/>
    </source>
</evidence>
<evidence type="ECO:0000256" key="27">
    <source>
        <dbReference type="ARBA" id="ARBA00023157"/>
    </source>
</evidence>
<keyword evidence="13 32" id="KW-0165">Cleavage on pair of basic residues</keyword>
<feature type="short sequence motif" description="Di-leucine internalization motif" evidence="32">
    <location>
        <begin position="860"/>
        <end position="861"/>
    </location>
</feature>
<keyword evidence="20 32" id="KW-0261">Viral envelope protein</keyword>
<keyword evidence="18 32" id="KW-0946">Virion</keyword>
<keyword evidence="26 32" id="KW-0564">Palmitate</keyword>
<dbReference type="Gene3D" id="1.20.5.490">
    <property type="entry name" value="Single helix bin"/>
    <property type="match status" value="1"/>
</dbReference>
<comment type="subcellular location">
    <molecule>Surface protein gp120</molecule>
    <subcellularLocation>
        <location evidence="32">Virion membrane</location>
        <topology evidence="32">Peripheral membrane protein</topology>
    </subcellularLocation>
    <subcellularLocation>
        <location evidence="32">Host cell membrane</location>
        <topology evidence="32">Peripheral membrane protein</topology>
    </subcellularLocation>
    <subcellularLocation>
        <location evidence="32">Host endosome membrane</location>
        <topology evidence="32">Single-pass type I membrane protein</topology>
    </subcellularLocation>
    <text evidence="32">The surface protein is not anchored to the viral envelope, but associates with the extravirion surface through its binding to TM. It is probably concentrated at the site of budding and incorporated into the virions possibly by contacts between the cytoplasmic tail of Env and the N-terminus of Gag.</text>
</comment>
<dbReference type="Gene3D" id="2.170.40.20">
    <property type="entry name" value="Human immunodeficiency virus 1, Gp160, envelope glycoprotein"/>
    <property type="match status" value="2"/>
</dbReference>
<keyword evidence="21 32" id="KW-1164">Virus endocytosis by host</keyword>
<reference evidence="37" key="1">
    <citation type="journal article" date="2020" name="Viruses">
        <title>HIV-1 Unique Recombinant Forms Identified in Slovenia and Their Characterization by Near Full-Length Genome Sequencing.</title>
        <authorList>
            <person name="Lunar M.M."/>
            <person name="Mlakar J."/>
            <person name="Zorec T.M."/>
            <person name="Poljak M."/>
        </authorList>
    </citation>
    <scope>NUCLEOTIDE SEQUENCE</scope>
    <source>
        <strain evidence="37">Sample37_SI324</strain>
    </source>
</reference>
<comment type="domain">
    <text evidence="32">The membrane proximal external region (MPER) present in gp41 is a tryptophan-rich region recognized by the antibodies 2F5, Z13, and 4E10. MPER seems to play a role in fusion.</text>
</comment>
<dbReference type="GO" id="GO:1903908">
    <property type="term" value="P:positive regulation of plasma membrane raft polarization"/>
    <property type="evidence" value="ECO:0007669"/>
    <property type="project" value="UniProtKB-UniRule"/>
</dbReference>
<feature type="region of interest" description="Fusion peptide" evidence="32">
    <location>
        <begin position="510"/>
        <end position="530"/>
    </location>
</feature>
<evidence type="ECO:0000256" key="17">
    <source>
        <dbReference type="ARBA" id="ARBA00022804"/>
    </source>
</evidence>
<comment type="subcellular location">
    <molecule>Transmembrane protein gp41</molecule>
    <subcellularLocation>
        <location evidence="32">Virion membrane</location>
        <topology evidence="32">Single-pass type I membrane protein</topology>
    </subcellularLocation>
    <subcellularLocation>
        <location evidence="32">Host cell membrane</location>
        <topology evidence="32">Single-pass type I membrane protein</topology>
    </subcellularLocation>
    <subcellularLocation>
        <location evidence="32">Host endosome membrane</location>
        <topology evidence="32">Single-pass type I membrane protein</topology>
    </subcellularLocation>
    <text evidence="32">It is probably concentrated at the site of budding and incorporated into the virions possibly by contacts between the cytoplasmic tail of Env and the N-terminus of Gag.</text>
</comment>
<dbReference type="SUPFAM" id="SSF56502">
    <property type="entry name" value="gp120 core"/>
    <property type="match status" value="2"/>
</dbReference>
<feature type="region of interest" description="MPER; binding to GalCer" evidence="32">
    <location>
        <begin position="660"/>
        <end position="681"/>
    </location>
</feature>
<keyword evidence="17 32" id="KW-1161">Viral attachment to host cell</keyword>
<feature type="topological domain" description="Cytoplasmic" evidence="32">
    <location>
        <begin position="704"/>
        <end position="861"/>
    </location>
</feature>
<evidence type="ECO:0000256" key="14">
    <source>
        <dbReference type="ARBA" id="ARBA00022692"/>
    </source>
</evidence>
<feature type="region of interest" description="Disordered" evidence="34">
    <location>
        <begin position="718"/>
        <end position="740"/>
    </location>
</feature>
<dbReference type="GO" id="GO:0020002">
    <property type="term" value="C:host cell plasma membrane"/>
    <property type="evidence" value="ECO:0007669"/>
    <property type="project" value="UniProtKB-SubCell"/>
</dbReference>
<dbReference type="Pfam" id="PF00516">
    <property type="entry name" value="GP120"/>
    <property type="match status" value="1"/>
</dbReference>
<feature type="transmembrane region" description="Helical" evidence="33">
    <location>
        <begin position="676"/>
        <end position="703"/>
    </location>
</feature>
<comment type="PTM">
    <text evidence="32">Palmitoylation of the transmembrane protein and of Env polyprotein (prior to its proteolytic cleavage) is essential for their association with host cell membrane lipid rafts. Palmitoylation is therefore required for envelope trafficking to classical lipid rafts, but not for viral replication.</text>
</comment>
<keyword evidence="31 32" id="KW-1160">Virus entry into host cell</keyword>
<evidence type="ECO:0000256" key="19">
    <source>
        <dbReference type="ARBA" id="ARBA00022870"/>
    </source>
</evidence>
<keyword evidence="12 32" id="KW-1162">Viral penetration into host cytoplasm</keyword>
<dbReference type="InterPro" id="IPR000328">
    <property type="entry name" value="GP41-like"/>
</dbReference>
<evidence type="ECO:0000259" key="35">
    <source>
        <dbReference type="Pfam" id="PF00516"/>
    </source>
</evidence>
<keyword evidence="25 32" id="KW-0472">Membrane</keyword>
<keyword evidence="22 32" id="KW-1133">Transmembrane helix</keyword>
<evidence type="ECO:0000256" key="30">
    <source>
        <dbReference type="ARBA" id="ARBA00023288"/>
    </source>
</evidence>
<keyword evidence="10 32" id="KW-1165">Clathrin-mediated endocytosis of virus by host</keyword>
<evidence type="ECO:0000256" key="1">
    <source>
        <dbReference type="ARBA" id="ARBA00004402"/>
    </source>
</evidence>
<comment type="domain">
    <text evidence="32">The CD4-binding region is targeted by the antibody b12.</text>
</comment>
<dbReference type="GO" id="GO:0005198">
    <property type="term" value="F:structural molecule activity"/>
    <property type="evidence" value="ECO:0007669"/>
    <property type="project" value="UniProtKB-UniRule"/>
</dbReference>
<evidence type="ECO:0000256" key="33">
    <source>
        <dbReference type="RuleBase" id="RU363095"/>
    </source>
</evidence>
<name>A0A6C0N0A7_HV1</name>
<feature type="transmembrane region" description="Helical" evidence="33">
    <location>
        <begin position="14"/>
        <end position="35"/>
    </location>
</feature>
<feature type="compositionally biased region" description="Basic and acidic residues" evidence="34">
    <location>
        <begin position="724"/>
        <end position="740"/>
    </location>
</feature>
<comment type="similarity">
    <text evidence="32">Belongs to the HIV-1 env protein family.</text>
</comment>
<evidence type="ECO:0000256" key="9">
    <source>
        <dbReference type="ARBA" id="ARBA00022511"/>
    </source>
</evidence>
<dbReference type="GO" id="GO:0019062">
    <property type="term" value="P:virion attachment to host cell"/>
    <property type="evidence" value="ECO:0007669"/>
    <property type="project" value="UniProtKB-UniRule"/>
</dbReference>
<dbReference type="GO" id="GO:1903911">
    <property type="term" value="P:positive regulation of receptor clustering"/>
    <property type="evidence" value="ECO:0007669"/>
    <property type="project" value="UniProtKB-UniRule"/>
</dbReference>
<feature type="disulfide bond" evidence="32">
    <location>
        <begin position="596"/>
        <end position="602"/>
    </location>
</feature>
<evidence type="ECO:0000256" key="28">
    <source>
        <dbReference type="ARBA" id="ARBA00023180"/>
    </source>
</evidence>
<evidence type="ECO:0000256" key="5">
    <source>
        <dbReference type="ARBA" id="ARBA00004578"/>
    </source>
</evidence>
<dbReference type="FunFam" id="1.20.5.490:FF:000001">
    <property type="entry name" value="Envelope glycoprotein gp160"/>
    <property type="match status" value="1"/>
</dbReference>
<evidence type="ECO:0000256" key="25">
    <source>
        <dbReference type="ARBA" id="ARBA00023136"/>
    </source>
</evidence>
<dbReference type="GO" id="GO:0052031">
    <property type="term" value="P:symbiont-mediated perturbation of host defense response"/>
    <property type="evidence" value="ECO:0007669"/>
    <property type="project" value="UniProtKB-UniRule"/>
</dbReference>
<evidence type="ECO:0000256" key="26">
    <source>
        <dbReference type="ARBA" id="ARBA00023139"/>
    </source>
</evidence>
<evidence type="ECO:0000313" key="37">
    <source>
        <dbReference type="EMBL" id="QHW03353.1"/>
    </source>
</evidence>
<feature type="region of interest" description="CD4-binding loop" evidence="32">
    <location>
        <begin position="362"/>
        <end position="372"/>
    </location>
</feature>
<dbReference type="GO" id="GO:0039654">
    <property type="term" value="P:fusion of virus membrane with host endosome membrane"/>
    <property type="evidence" value="ECO:0007669"/>
    <property type="project" value="UniProtKB-UniRule"/>
</dbReference>
<feature type="chain" id="PRO_5025744531" description="Transmembrane protein gp41" evidence="32">
    <location>
        <begin position="510"/>
        <end position="861"/>
    </location>
</feature>
<feature type="coiled-coil region" evidence="32">
    <location>
        <begin position="631"/>
        <end position="665"/>
    </location>
</feature>
<feature type="chain" id="PRO_5025744532" description="Envelope glycoprotein gp160" evidence="32">
    <location>
        <begin position="32"/>
        <end position="861"/>
    </location>
</feature>
<proteinExistence type="inferred from homology"/>
<keyword evidence="29 32" id="KW-0899">Viral immunoevasion</keyword>
<dbReference type="GO" id="GO:0019031">
    <property type="term" value="C:viral envelope"/>
    <property type="evidence" value="ECO:0007669"/>
    <property type="project" value="UniProtKB-KW"/>
</dbReference>
<dbReference type="HAMAP" id="MF_04083">
    <property type="entry name" value="HIV_ENV"/>
    <property type="match status" value="1"/>
</dbReference>
<feature type="disulfide bond" evidence="32">
    <location>
        <begin position="218"/>
        <end position="247"/>
    </location>
</feature>
<dbReference type="FunFam" id="2.170.40.20:FF:000003">
    <property type="entry name" value="Envelope glycoprotein gp160"/>
    <property type="match status" value="1"/>
</dbReference>
<evidence type="ECO:0000256" key="12">
    <source>
        <dbReference type="ARBA" id="ARBA00022595"/>
    </source>
</evidence>
<comment type="miscellaneous">
    <text evidence="32">Inhibitors targeting HIV-1 viral envelope proteins are used as antiretroviral drugs. Attachment of virions to the cell surface via non-specific interactions and CD4 binding can be blocked by inhibitors that include cyanovirin-N, cyclotriazadisulfonamide analogs, PRO 2000, TNX 355 and PRO 542. In addition, BMS 806 can block CD4-induced conformational changes. Env interactions with the coreceptor molecules can be targeted by CCR5 antagonists including SCH-D, maraviroc (UK 427857) and aplaviroc (GW 873140), and the CXCR4 antagonist AMD 070. Fusion of viral and cellular membranes can be inhibited by peptides such as enfuvirtide and tifuvirtide (T 1249). Resistance to inhibitors associated with mutations in Env are observed. Most of the time, single mutations confer only a modest reduction in drug susceptibility. Combination of several mutations is usually required to develop a high-level drug resistance.</text>
</comment>
<dbReference type="FunFam" id="1.10.287.210:FF:000001">
    <property type="entry name" value="Envelope glycoprotein gp160"/>
    <property type="match status" value="1"/>
</dbReference>
<evidence type="ECO:0000256" key="7">
    <source>
        <dbReference type="ARBA" id="ARBA00022506"/>
    </source>
</evidence>
<evidence type="ECO:0000256" key="6">
    <source>
        <dbReference type="ARBA" id="ARBA00004650"/>
    </source>
</evidence>
<dbReference type="Gene3D" id="1.10.287.210">
    <property type="match status" value="1"/>
</dbReference>
<dbReference type="FunFam" id="2.170.40.20:FF:000004">
    <property type="entry name" value="Envelope glycoprotein gp160"/>
    <property type="match status" value="1"/>
</dbReference>
<keyword evidence="24 32" id="KW-0175">Coiled coil</keyword>
<evidence type="ECO:0000256" key="34">
    <source>
        <dbReference type="SAM" id="MobiDB-lite"/>
    </source>
</evidence>
<evidence type="ECO:0000256" key="16">
    <source>
        <dbReference type="ARBA" id="ARBA00022729"/>
    </source>
</evidence>
<dbReference type="GO" id="GO:0016020">
    <property type="term" value="C:membrane"/>
    <property type="evidence" value="ECO:0007669"/>
    <property type="project" value="UniProtKB-UniRule"/>
</dbReference>
<comment type="function">
    <text evidence="32">Envelope glycoprotein gp160: Oligomerizes in the host endoplasmic reticulum into predominantly trimers. In a second time, gp160 transits in the host Golgi, where glycosylation is completed. The precursor is then proteolytically cleaved in the trans-Golgi and thereby activated by cellular furin or furin-like proteases to produce gp120 and gp41.</text>
</comment>
<gene>
    <name evidence="32 37" type="primary">env</name>
</gene>
<comment type="domain">
    <text evidence="32">Some of the most genetically diverse regions of the viral genome are present in Env. They are called variable regions 1 through 5 (V1 through V5). Coreceptor usage of gp120 is determined mainly by the primary structure of the third variable region (V3) in the outer domain of gp120. The sequence of V3 determines which coreceptor, CCR5 and/or CXCR4 (corresponding to R5/macrophage, X4/T cell and R5X4/T cell and macrophage tropism), is used to trigger the fusion potential of the Env complex, and hence which cells the virus can infect. Binding to CCR5 involves a region adjacent in addition to V3.</text>
</comment>
<feature type="region of interest" description="Immunosuppression" evidence="32">
    <location>
        <begin position="572"/>
        <end position="590"/>
    </location>
</feature>
<keyword evidence="9 32" id="KW-1032">Host cell membrane</keyword>
<feature type="domain" description="Retroviral envelope protein GP41-like" evidence="36">
    <location>
        <begin position="528"/>
        <end position="718"/>
    </location>
</feature>
<dbReference type="GO" id="GO:0019064">
    <property type="term" value="P:fusion of virus membrane with host plasma membrane"/>
    <property type="evidence" value="ECO:0007669"/>
    <property type="project" value="UniProtKB-UniRule"/>
</dbReference>
<evidence type="ECO:0000256" key="22">
    <source>
        <dbReference type="ARBA" id="ARBA00022989"/>
    </source>
</evidence>
<keyword evidence="15 32" id="KW-0053">Apoptosis</keyword>
<comment type="domain">
    <text evidence="32 33">The 17 amino acids long immunosuppressive region is present in many retroviral envelope proteins. Synthetic peptides derived from this relatively conserved sequence inhibit immune function in vitro and in vivo.</text>
</comment>
<comment type="function">
    <text evidence="32">Surface protein gp120: Attaches the virus to the host lymphoid cell by binding to the primary receptor CD4. This interaction induces a structural rearrangement creating a high affinity binding site for a chemokine coreceptor like CXCR4 and/or CCR5. Acts as a ligand for CD209/DC-SIGN and CLEC4M/DC-SIGNR, which are respectively found on dendritic cells (DCs), and on endothelial cells of liver sinusoids and lymph node sinuses. These interactions allow capture of viral particles at mucosal surfaces by these cells and subsequent transmission to permissive cells. HIV subverts the migration properties of dendritic cells to gain access to CD4+ T-cells in lymph nodes. Virus transmission to permissive T-cells occurs either in trans (without DCs infection, through viral capture and transmission), or in cis (following DCs productive infection, through the usual CD4-gp120 interaction), thereby inducing a robust infection. In trans infection, bound virions remain infectious over days and it is proposed that they are not degraded, but protected in non-lysosomal acidic organelles within the DCs close to the cell membrane thus contributing to the viral infectious potential during DCs' migration from the periphery to the lymphoid tissues. On arrival at lymphoid tissues, intact virions recycle back to DCs' cell surface allowing virus transmission to CD4+ T-cells.</text>
</comment>
<evidence type="ECO:0000256" key="23">
    <source>
        <dbReference type="ARBA" id="ARBA00023046"/>
    </source>
</evidence>
<keyword evidence="14 32" id="KW-0812">Transmembrane</keyword>
<comment type="function">
    <text evidence="32">Transmembrane protein gp41: Acts as a class I viral fusion protein. Under the current model, the protein has at least 3 conformational states: pre-fusion native state, pre-hairpin intermediate state, and post-fusion hairpin state. During fusion of viral and target intracellular membranes, the coiled coil regions (heptad repeats) assume a trimer-of-hairpins structure, positioning the fusion peptide in close proximity to the C-terminal region of the ectodomain. The formation of this structure appears to drive apposition and subsequent fusion of viral and target cell membranes. Complete fusion occurs in host cell endosomes and is dynamin-dependent, however some lipid transfer might occur at the plasma membrane. The virus undergoes clathrin-dependent internalization long before endosomal fusion, thus minimizing the surface exposure of conserved viral epitopes during fusion and reducing the efficacy of inhibitors targeting these epitopes. Membranes fusion leads to delivery of the nucleocapsid into the cytoplasm.</text>
</comment>
<accession>A0A6C0N0A7</accession>
<keyword evidence="7 32" id="KW-1168">Fusion of virus membrane with host membrane</keyword>
<feature type="domain" description="Human immunodeficiency virus 1 envelope glycoprotein Gp120" evidence="35">
    <location>
        <begin position="33"/>
        <end position="509"/>
    </location>
</feature>
<evidence type="ECO:0000256" key="21">
    <source>
        <dbReference type="ARBA" id="ARBA00022890"/>
    </source>
</evidence>
<keyword evidence="16 32" id="KW-0732">Signal</keyword>
<dbReference type="GO" id="GO:0075512">
    <property type="term" value="P:clathrin-dependent endocytosis of virus by host cell"/>
    <property type="evidence" value="ECO:0007669"/>
    <property type="project" value="UniProtKB-UniRule"/>
</dbReference>
<feature type="disulfide bond" evidence="32">
    <location>
        <begin position="53"/>
        <end position="73"/>
    </location>
</feature>
<keyword evidence="27 32" id="KW-1015">Disulfide bond</keyword>
<feature type="disulfide bond" evidence="32">
    <location>
        <begin position="228"/>
        <end position="239"/>
    </location>
</feature>
<evidence type="ECO:0000259" key="36">
    <source>
        <dbReference type="Pfam" id="PF00517"/>
    </source>
</evidence>
<dbReference type="InterPro" id="IPR000777">
    <property type="entry name" value="HIV1_Gp120"/>
</dbReference>
<comment type="PTM">
    <text evidence="32">Highly glycosylated by host. The high number of glycan on the protein is reffered to as 'glycan shield' because it contributes to hide protein sequence from adaptive immune system.</text>
</comment>
<dbReference type="GO" id="GO:0055036">
    <property type="term" value="C:virion membrane"/>
    <property type="evidence" value="ECO:0007669"/>
    <property type="project" value="UniProtKB-SubCell"/>
</dbReference>
<dbReference type="GO" id="GO:0044175">
    <property type="term" value="C:host cell endosome membrane"/>
    <property type="evidence" value="ECO:0007669"/>
    <property type="project" value="UniProtKB-SubCell"/>
</dbReference>
<evidence type="ECO:0000256" key="11">
    <source>
        <dbReference type="ARBA" id="ARBA00022581"/>
    </source>
</evidence>
<evidence type="ECO:0000256" key="4">
    <source>
        <dbReference type="ARBA" id="ARBA00004563"/>
    </source>
</evidence>
<keyword evidence="23 32" id="KW-1039">Host endosome</keyword>
<evidence type="ECO:0000256" key="10">
    <source>
        <dbReference type="ARBA" id="ARBA00022570"/>
    </source>
</evidence>
<dbReference type="InterPro" id="IPR036377">
    <property type="entry name" value="Gp120_core_sf"/>
</dbReference>
<feature type="site" description="Cleavage; by host furin" evidence="32">
    <location>
        <begin position="509"/>
        <end position="510"/>
    </location>
</feature>
<evidence type="ECO:0000256" key="18">
    <source>
        <dbReference type="ARBA" id="ARBA00022844"/>
    </source>
</evidence>
<comment type="caution">
    <text evidence="32 33">Lacks conserved residue(s) required for the propagation of feature annotation.</text>
</comment>
<comment type="subunit">
    <text evidence="32">The mature envelope protein (Env) consists of a homotrimer of non-covalently associated gp120-gp41 heterodimers. The resulting complex protrudes from the virus surface as a spike. There seems to be as few as 10 spikes on the average virion. Surface protein gp120 interacts with host CD4, CCR5 and CXCR4. Gp120 also interacts with the C-type lectins CD209/DC-SIGN and CLEC4M/DC-SIGNR (collectively referred to as DC-SIGN(R)). Gp120 and gp41 interact with GalCer. Gp120 interacts with host ITGA4/ITGB7 complex; on CD4+ T-cells, this interaction results in rapid activation of integrin ITGAL/LFA-1, which facilitates efficient cell-to-cell spreading of HIV-1. Gp120 interacts with cell-associated heparan sulfate; this interaction increases virus infectivity on permissive cells and may be involved in infection of CD4- cells.</text>
</comment>
<evidence type="ECO:0000256" key="8">
    <source>
        <dbReference type="ARBA" id="ARBA00022510"/>
    </source>
</evidence>
<evidence type="ECO:0000256" key="29">
    <source>
        <dbReference type="ARBA" id="ARBA00023280"/>
    </source>
</evidence>
<keyword evidence="11 32" id="KW-0945">Host-virus interaction</keyword>
<sequence>MKVRGIQRNWQHLWTWWTLMIGLVIICSTSNNLWVTVYYGVPVWKDAETTLFCASDAKAYDTEVHNVWATHACVPTDPSPQEIELGNVTEQFNMWKNKMVEQMQEDIISLWDQSLKPCVKLTPLCVTLNCTNTTVNSNDTTNSTGNNAIPDMKNCSFNITTQIRDKVKKEYALFYALDVVPIEDDKNNSKYRLVSCNTSVITQACPKVSFEPIPIHYCAPAGFAILKCNNNTFNGTGPCRNVSTVQCTHGIKPVVSTQLLLNGSLAEEEIMIRSENITNNAKIIIVQLKEPVEINCTRPGNNTRRSIRIGPGQTFYAAGDIIGDIRQAHCNVSRTKWVNTLGNVSLQLRKHFPDANITFARASGGDVEITTHSFNCAGEFFYCNTSGLFNSTFNNTWNNNSTDSTNHTDIITLQCRIKQLINLWQKVGRAMYAPPIRGEIRCKSNITGLLLTRDGGSNNTNASETFRPAGGDMRDNWRSELYKYKVVKIEPLGVAPTTAKRRVVQREKRAVGLGAVFLGFLGAAGSTMGAASLTLTVQARQLLSGIVQQQNNLLMAIEAQHHLLQLTVWGIKQLQARVLAVERYLKDQQLLGIWGCTGKLICTTAVPWNDSWSNKSLEQIWNNMTWMEWDREVSKYTNQIYTLIEESQNLQEKNELELLKFDKWANLWNWFDISNWLWYIKIFIMIVGGLIGLRIVFAVLSIVNRARQGYSPLSFQTLLPGPRGPDRPGRIEEEGGEQDRDRSVRLVSGFLAIAWDDLRSLSIFLYHRLRDFALITTRGLELLGHSSLKGLRLGWEALKYLWNLLSYWSQELRSSAISLLDTIAIAVANWTDRVIELGQAAGRAILHIPRRIRQGLERSLL</sequence>
<evidence type="ECO:0000256" key="32">
    <source>
        <dbReference type="HAMAP-Rule" id="MF_04083"/>
    </source>
</evidence>
<keyword evidence="28 32" id="KW-0325">Glycoprotein</keyword>
<protein>
    <recommendedName>
        <fullName evidence="32">Envelope glycoprotein gp160</fullName>
    </recommendedName>
    <alternativeName>
        <fullName evidence="32">Env polyprotein</fullName>
    </alternativeName>
    <component>
        <recommendedName>
            <fullName evidence="32">Surface protein gp120</fullName>
            <shortName evidence="32">SU</shortName>
        </recommendedName>
        <alternativeName>
            <fullName evidence="32">Glycoprotein 120</fullName>
            <shortName evidence="32">gp120</shortName>
        </alternativeName>
    </component>
    <component>
        <recommendedName>
            <fullName evidence="32">Transmembrane protein gp41</fullName>
            <shortName evidence="32">TM</shortName>
        </recommendedName>
        <alternativeName>
            <fullName evidence="32">Glycoprotein 41</fullName>
            <shortName evidence="32">gp41</shortName>
        </alternativeName>
    </component>
</protein>
<keyword evidence="30 32" id="KW-0449">Lipoprotein</keyword>
<evidence type="ECO:0000256" key="15">
    <source>
        <dbReference type="ARBA" id="ARBA00022703"/>
    </source>
</evidence>
<dbReference type="InterPro" id="IPR037527">
    <property type="entry name" value="Gp160"/>
</dbReference>
<organismHost>
    <name type="scientific">Homo sapiens</name>
    <name type="common">Human</name>
    <dbReference type="NCBI Taxonomy" id="9606"/>
</organismHost>
<dbReference type="GO" id="GO:0019082">
    <property type="term" value="P:viral protein processing"/>
    <property type="evidence" value="ECO:0007669"/>
    <property type="project" value="UniProtKB-UniRule"/>
</dbReference>
<feature type="short sequence motif" description="YXXL motif; contains endocytosis signal" evidence="32">
    <location>
        <begin position="710"/>
        <end position="713"/>
    </location>
</feature>
<dbReference type="Pfam" id="PF00517">
    <property type="entry name" value="GP41"/>
    <property type="match status" value="1"/>
</dbReference>
<comment type="PTM">
    <text evidence="32">Specific enzymatic cleavages in vivo yield mature proteins. Envelope glycoproteins are synthesized as a inactive precursor that is heavily N-glycosylated and processed likely by host cell furin in the Golgi to yield the mature SU and TM proteins. The cleavage site between SU and TM requires the minimal sequence [KR]-X-[KR]-R. About 2 of the 9 disulfide bonds of gp41 are reduced by P4HB/PDI, following binding to CD4 receptor.</text>
</comment>
<comment type="domain">
    <text evidence="32">The YXXL motif is involved in determining the exact site of viral release at the surface of infected mononuclear cells and promotes endocytosis. YXXL and di-leucine endocytosis motifs interact directly or indirectly with the clathrin adapter complexes, opperate independently, and their activities are not additive.</text>
</comment>
<evidence type="ECO:0000256" key="20">
    <source>
        <dbReference type="ARBA" id="ARBA00022879"/>
    </source>
</evidence>
<comment type="miscellaneous">
    <text evidence="32">HIV-1 lineages are divided in three main groups, M (for Major), O (for Outlier), and N (for New, or Non-M, Non-O). The vast majority of strains found worldwide belong to the group M. Group O seems to be endemic to and largely confined to Cameroon and neighboring countries in West Central Africa, where these viruses represent a small minority of HIV-1 strains. The group N is represented by a limited number of isolates from Cameroonian persons. The group M is further subdivided in 9 clades or subtypes (A to D, F to H, J and K).</text>
</comment>
<evidence type="ECO:0000256" key="2">
    <source>
        <dbReference type="ARBA" id="ARBA00004433"/>
    </source>
</evidence>
<dbReference type="EMBL" id="MN736702">
    <property type="protein sequence ID" value="QHW03353.1"/>
    <property type="molecule type" value="Genomic_RNA"/>
</dbReference>
<evidence type="ECO:0000256" key="24">
    <source>
        <dbReference type="ARBA" id="ARBA00023054"/>
    </source>
</evidence>
<keyword evidence="8 32" id="KW-1170">Fusion of virus membrane with host endosomal membrane</keyword>
<evidence type="ECO:0000256" key="13">
    <source>
        <dbReference type="ARBA" id="ARBA00022685"/>
    </source>
</evidence>
<keyword evidence="19 32" id="KW-1043">Host membrane</keyword>